<evidence type="ECO:0000256" key="2">
    <source>
        <dbReference type="ARBA" id="ARBA00004642"/>
    </source>
</evidence>
<dbReference type="AlphaFoldDB" id="A0A1U8AWG1"/>
<keyword evidence="3" id="KW-0813">Transport</keyword>
<evidence type="ECO:0000256" key="10">
    <source>
        <dbReference type="ARBA" id="ARBA00076938"/>
    </source>
</evidence>
<evidence type="ECO:0000256" key="7">
    <source>
        <dbReference type="ARBA" id="ARBA00023242"/>
    </source>
</evidence>
<dbReference type="GO" id="GO:0008139">
    <property type="term" value="F:nuclear localization sequence binding"/>
    <property type="evidence" value="ECO:0000318"/>
    <property type="project" value="GO_Central"/>
</dbReference>
<dbReference type="STRING" id="4432.A0A1U8AWG1"/>
<dbReference type="PROSITE" id="PS50166">
    <property type="entry name" value="IMPORTIN_B_NT"/>
    <property type="match status" value="1"/>
</dbReference>
<dbReference type="GO" id="GO:0005654">
    <property type="term" value="C:nucleoplasm"/>
    <property type="evidence" value="ECO:0007669"/>
    <property type="project" value="UniProtKB-SubCell"/>
</dbReference>
<comment type="similarity">
    <text evidence="8">Belongs to the importin beta family. Importin beta-2 subfamily.</text>
</comment>
<dbReference type="GeneID" id="104608273"/>
<evidence type="ECO:0000259" key="12">
    <source>
        <dbReference type="PROSITE" id="PS50166"/>
    </source>
</evidence>
<dbReference type="Gene3D" id="1.25.10.10">
    <property type="entry name" value="Leucine-rich Repeat Variant"/>
    <property type="match status" value="1"/>
</dbReference>
<evidence type="ECO:0000256" key="11">
    <source>
        <dbReference type="ARBA" id="ARBA00080641"/>
    </source>
</evidence>
<keyword evidence="13" id="KW-1185">Reference proteome</keyword>
<dbReference type="InterPro" id="IPR057672">
    <property type="entry name" value="TPR_IPO4/5"/>
</dbReference>
<protein>
    <recommendedName>
        <fullName evidence="9">Transportin-1</fullName>
    </recommendedName>
    <alternativeName>
        <fullName evidence="10">Importin beta-2</fullName>
    </alternativeName>
    <alternativeName>
        <fullName evidence="11">Karyopherin beta-2</fullName>
    </alternativeName>
</protein>
<accession>A0A1U8AWG1</accession>
<dbReference type="GO" id="GO:0031267">
    <property type="term" value="F:small GTPase binding"/>
    <property type="evidence" value="ECO:0007669"/>
    <property type="project" value="InterPro"/>
</dbReference>
<proteinExistence type="inferred from homology"/>
<dbReference type="RefSeq" id="XP_010272508.1">
    <property type="nucleotide sequence ID" value="XM_010274206.2"/>
</dbReference>
<keyword evidence="7" id="KW-0539">Nucleus</keyword>
<dbReference type="GO" id="GO:0061608">
    <property type="term" value="F:nuclear import signal receptor activity"/>
    <property type="evidence" value="ECO:0000318"/>
    <property type="project" value="GO_Central"/>
</dbReference>
<evidence type="ECO:0000256" key="3">
    <source>
        <dbReference type="ARBA" id="ARBA00022448"/>
    </source>
</evidence>
<dbReference type="Pfam" id="PF25574">
    <property type="entry name" value="TPR_IMB1"/>
    <property type="match status" value="1"/>
</dbReference>
<evidence type="ECO:0000313" key="14">
    <source>
        <dbReference type="RefSeq" id="XP_010272508.1"/>
    </source>
</evidence>
<dbReference type="Proteomes" id="UP000189703">
    <property type="component" value="Unplaced"/>
</dbReference>
<dbReference type="FunFam" id="1.25.10.10:FF:000206">
    <property type="entry name" value="Transportin-1"/>
    <property type="match status" value="1"/>
</dbReference>
<dbReference type="PANTHER" id="PTHR10527">
    <property type="entry name" value="IMPORTIN BETA"/>
    <property type="match status" value="1"/>
</dbReference>
<dbReference type="GO" id="GO:0006606">
    <property type="term" value="P:protein import into nucleus"/>
    <property type="evidence" value="ECO:0000318"/>
    <property type="project" value="GO_Central"/>
</dbReference>
<dbReference type="KEGG" id="nnu:104608273"/>
<keyword evidence="5" id="KW-0677">Repeat</keyword>
<comment type="subcellular location">
    <subcellularLocation>
        <location evidence="1">Cytoplasm</location>
    </subcellularLocation>
    <subcellularLocation>
        <location evidence="2">Nucleus</location>
        <location evidence="2">Nucleoplasm</location>
    </subcellularLocation>
</comment>
<organism evidence="13 15">
    <name type="scientific">Nelumbo nucifera</name>
    <name type="common">Sacred lotus</name>
    <dbReference type="NCBI Taxonomy" id="4432"/>
    <lineage>
        <taxon>Eukaryota</taxon>
        <taxon>Viridiplantae</taxon>
        <taxon>Streptophyta</taxon>
        <taxon>Embryophyta</taxon>
        <taxon>Tracheophyta</taxon>
        <taxon>Spermatophyta</taxon>
        <taxon>Magnoliopsida</taxon>
        <taxon>Proteales</taxon>
        <taxon>Nelumbonaceae</taxon>
        <taxon>Nelumbo</taxon>
    </lineage>
</organism>
<evidence type="ECO:0000256" key="5">
    <source>
        <dbReference type="ARBA" id="ARBA00022737"/>
    </source>
</evidence>
<dbReference type="GO" id="GO:0005634">
    <property type="term" value="C:nucleus"/>
    <property type="evidence" value="ECO:0000318"/>
    <property type="project" value="GO_Central"/>
</dbReference>
<gene>
    <name evidence="14 15" type="primary">LOC104608273</name>
</gene>
<reference evidence="14 15" key="1">
    <citation type="submission" date="2025-04" db="UniProtKB">
        <authorList>
            <consortium name="RefSeq"/>
        </authorList>
    </citation>
    <scope>IDENTIFICATION</scope>
</reference>
<dbReference type="Pfam" id="PF13513">
    <property type="entry name" value="HEAT_EZ"/>
    <property type="match status" value="1"/>
</dbReference>
<dbReference type="InterPro" id="IPR016024">
    <property type="entry name" value="ARM-type_fold"/>
</dbReference>
<dbReference type="eggNOG" id="KOG2023">
    <property type="taxonomic scope" value="Eukaryota"/>
</dbReference>
<evidence type="ECO:0000256" key="6">
    <source>
        <dbReference type="ARBA" id="ARBA00022927"/>
    </source>
</evidence>
<dbReference type="Pfam" id="PF03810">
    <property type="entry name" value="IBN_N"/>
    <property type="match status" value="1"/>
</dbReference>
<dbReference type="SMART" id="SM00913">
    <property type="entry name" value="IBN_N"/>
    <property type="match status" value="1"/>
</dbReference>
<dbReference type="RefSeq" id="XP_010272509.1">
    <property type="nucleotide sequence ID" value="XM_010274207.2"/>
</dbReference>
<keyword evidence="6" id="KW-0653">Protein transport</keyword>
<evidence type="ECO:0000256" key="9">
    <source>
        <dbReference type="ARBA" id="ARBA00067327"/>
    </source>
</evidence>
<feature type="domain" description="Importin N-terminal" evidence="12">
    <location>
        <begin position="34"/>
        <end position="102"/>
    </location>
</feature>
<evidence type="ECO:0000256" key="4">
    <source>
        <dbReference type="ARBA" id="ARBA00022490"/>
    </source>
</evidence>
<evidence type="ECO:0000313" key="13">
    <source>
        <dbReference type="Proteomes" id="UP000189703"/>
    </source>
</evidence>
<dbReference type="GO" id="GO:0005737">
    <property type="term" value="C:cytoplasm"/>
    <property type="evidence" value="ECO:0000318"/>
    <property type="project" value="GO_Central"/>
</dbReference>
<evidence type="ECO:0000256" key="8">
    <source>
        <dbReference type="ARBA" id="ARBA00038423"/>
    </source>
</evidence>
<evidence type="ECO:0000256" key="1">
    <source>
        <dbReference type="ARBA" id="ARBA00004496"/>
    </source>
</evidence>
<keyword evidence="4" id="KW-0963">Cytoplasm</keyword>
<dbReference type="OrthoDB" id="951172at2759"/>
<dbReference type="InterPro" id="IPR058584">
    <property type="entry name" value="IMB1_TNPO1-like_TPR"/>
</dbReference>
<evidence type="ECO:0000313" key="15">
    <source>
        <dbReference type="RefSeq" id="XP_010272509.1"/>
    </source>
</evidence>
<dbReference type="Pfam" id="PF25780">
    <property type="entry name" value="TPR_IPO5"/>
    <property type="match status" value="1"/>
</dbReference>
<sequence>MAAPAQWQPNEDGLREICRLLEQQISPTPDHPQIWQQLQHYSQFPDFNNYLAFIFAHAEGTPVEIRQAAGLLLKNNLRTAFKSMEPLYQQYIKSELLPCLGAADRHIRSTVGTIISVVVQQGRVVGWPELLQALLHCLESNDLNHMEGAMDALSKICEDIPQELDSDVPGLPERPINILLPRLFQFFQSPHTSLRKLSLGSVNQFLMLMPKGLSQSVDQYLQGLFVLALDPAADVRKLVCAAFVQLIEVSPSFLEPHLRNVIEYMLQANKDADDEVALEACEFWSAYCEAQLHPDGLRDFLPRLVPVLLSNMVYAEDDESLVDAEEDESFPDRDQDLKPRFHSSRFHGADSMEDDDDDIVNIWNLRKCSAAALDILSNVFGDEILPTLMPLVQAKLATADDTTWKDREAAVLAIGAIAEGCINGLYPHLPEIVAFLIPLLDDKFPLIRSITCWTLSRYSKFVVQGIGHQTGHEQFEKVLMGLLRRILDTNKRVQEAACSAFATLEEEAAEELAPHLEIILQHLLCAFGKYQKRNLRIVYDAIGTLADAVGGELNQPRYLDILMPPLISKWQQLANSDKDLFPLLECFTSIAQALGPGFSQFAEPVFQRCLNLIQTQQLAKVDPVSAGVQYDREFIVCSLDLLSGLAEGLGNGIESLVAQGNLRDLLLQCCMDDASDVRQSALALLGDLARVCHVHLHPRLSEFLNVAANQLHTQELKESVSVANNACWAIGELAVKVHQEISPIVLRVIQCLVPILQHAEGLNKSLIENSAITLGRLAWVCPELVSPHMEHFMQSWCTALSMIRDDVEKEDAFRGLCAMVRTNPSGALSSLVYMCKAIASWHEIRSEDLHNEVCQVLNGYKQMLRNGAWEQCMSALDPPLKDKLSKYQV</sequence>
<dbReference type="InterPro" id="IPR001494">
    <property type="entry name" value="Importin-beta_N"/>
</dbReference>
<dbReference type="SUPFAM" id="SSF48371">
    <property type="entry name" value="ARM repeat"/>
    <property type="match status" value="1"/>
</dbReference>
<dbReference type="InterPro" id="IPR011989">
    <property type="entry name" value="ARM-like"/>
</dbReference>
<name>A0A1U8AWG1_NELNU</name>
<dbReference type="InterPro" id="IPR040122">
    <property type="entry name" value="Importin_beta"/>
</dbReference>
<dbReference type="OMA" id="AQEGAMS"/>